<dbReference type="AlphaFoldDB" id="A0A5C6U0U0"/>
<feature type="domain" description="Solute-binding protein family 5" evidence="5">
    <location>
        <begin position="69"/>
        <end position="444"/>
    </location>
</feature>
<keyword evidence="7" id="KW-1185">Reference proteome</keyword>
<dbReference type="Gene3D" id="3.40.190.10">
    <property type="entry name" value="Periplasmic binding protein-like II"/>
    <property type="match status" value="1"/>
</dbReference>
<evidence type="ECO:0000256" key="3">
    <source>
        <dbReference type="ARBA" id="ARBA00022729"/>
    </source>
</evidence>
<feature type="chain" id="PRO_5022887433" evidence="4">
    <location>
        <begin position="26"/>
        <end position="529"/>
    </location>
</feature>
<name>A0A5C6U0U0_9BURK</name>
<dbReference type="CDD" id="cd08498">
    <property type="entry name" value="PBP2_NikA_DppA_OppA_like_2"/>
    <property type="match status" value="1"/>
</dbReference>
<reference evidence="6 7" key="1">
    <citation type="submission" date="2019-08" db="EMBL/GenBank/DDBJ databases">
        <authorList>
            <person name="Khan S.A."/>
            <person name="Jeon C.O."/>
            <person name="Jeong S.E."/>
        </authorList>
    </citation>
    <scope>NUCLEOTIDE SEQUENCE [LARGE SCALE GENOMIC DNA]</scope>
    <source>
        <strain evidence="7">IMCC1728</strain>
    </source>
</reference>
<organism evidence="6 7">
    <name type="scientific">Piscinibacter aquaticus</name>
    <dbReference type="NCBI Taxonomy" id="392597"/>
    <lineage>
        <taxon>Bacteria</taxon>
        <taxon>Pseudomonadati</taxon>
        <taxon>Pseudomonadota</taxon>
        <taxon>Betaproteobacteria</taxon>
        <taxon>Burkholderiales</taxon>
        <taxon>Sphaerotilaceae</taxon>
        <taxon>Piscinibacter</taxon>
    </lineage>
</organism>
<evidence type="ECO:0000259" key="5">
    <source>
        <dbReference type="Pfam" id="PF00496"/>
    </source>
</evidence>
<dbReference type="EMBL" id="VOPW01000001">
    <property type="protein sequence ID" value="TXC65305.1"/>
    <property type="molecule type" value="Genomic_DNA"/>
</dbReference>
<dbReference type="Proteomes" id="UP000321832">
    <property type="component" value="Unassembled WGS sequence"/>
</dbReference>
<evidence type="ECO:0000256" key="1">
    <source>
        <dbReference type="ARBA" id="ARBA00005695"/>
    </source>
</evidence>
<feature type="signal peptide" evidence="4">
    <location>
        <begin position="1"/>
        <end position="25"/>
    </location>
</feature>
<comment type="similarity">
    <text evidence="1">Belongs to the bacterial solute-binding protein 5 family.</text>
</comment>
<dbReference type="GO" id="GO:0043190">
    <property type="term" value="C:ATP-binding cassette (ABC) transporter complex"/>
    <property type="evidence" value="ECO:0007669"/>
    <property type="project" value="InterPro"/>
</dbReference>
<dbReference type="Pfam" id="PF00496">
    <property type="entry name" value="SBP_bac_5"/>
    <property type="match status" value="1"/>
</dbReference>
<accession>A0A5C6U0U0</accession>
<protein>
    <submittedName>
        <fullName evidence="6">ABC transporter substrate-binding protein</fullName>
    </submittedName>
</protein>
<dbReference type="PANTHER" id="PTHR30290:SF9">
    <property type="entry name" value="OLIGOPEPTIDE-BINDING PROTEIN APPA"/>
    <property type="match status" value="1"/>
</dbReference>
<evidence type="ECO:0000313" key="7">
    <source>
        <dbReference type="Proteomes" id="UP000321832"/>
    </source>
</evidence>
<dbReference type="Gene3D" id="3.90.76.10">
    <property type="entry name" value="Dipeptide-binding Protein, Domain 1"/>
    <property type="match status" value="1"/>
</dbReference>
<dbReference type="GO" id="GO:0030288">
    <property type="term" value="C:outer membrane-bounded periplasmic space"/>
    <property type="evidence" value="ECO:0007669"/>
    <property type="project" value="UniProtKB-ARBA"/>
</dbReference>
<keyword evidence="2" id="KW-0813">Transport</keyword>
<proteinExistence type="inferred from homology"/>
<dbReference type="InterPro" id="IPR000914">
    <property type="entry name" value="SBP_5_dom"/>
</dbReference>
<gene>
    <name evidence="6" type="ORF">FSC37_01840</name>
</gene>
<keyword evidence="3 4" id="KW-0732">Signal</keyword>
<evidence type="ECO:0000313" key="6">
    <source>
        <dbReference type="EMBL" id="TXC65305.1"/>
    </source>
</evidence>
<dbReference type="Gene3D" id="3.10.105.10">
    <property type="entry name" value="Dipeptide-binding Protein, Domain 3"/>
    <property type="match status" value="1"/>
</dbReference>
<dbReference type="PIRSF" id="PIRSF002741">
    <property type="entry name" value="MppA"/>
    <property type="match status" value="1"/>
</dbReference>
<evidence type="ECO:0000256" key="2">
    <source>
        <dbReference type="ARBA" id="ARBA00022448"/>
    </source>
</evidence>
<comment type="caution">
    <text evidence="6">The sequence shown here is derived from an EMBL/GenBank/DDBJ whole genome shotgun (WGS) entry which is preliminary data.</text>
</comment>
<dbReference type="PANTHER" id="PTHR30290">
    <property type="entry name" value="PERIPLASMIC BINDING COMPONENT OF ABC TRANSPORTER"/>
    <property type="match status" value="1"/>
</dbReference>
<evidence type="ECO:0000256" key="4">
    <source>
        <dbReference type="SAM" id="SignalP"/>
    </source>
</evidence>
<sequence length="529" mass="59132">MLRLIATSVTTVALVATFAAAPAQAQTLRWASQGDPQTMDPHSQNESMTNMMNGQVYEKLVTRDKQLAIVPALATEWQQVSPTLWRFKLRPNVKFHDGTPFNADDVVYSIERGAAPTSTINQYAVAVGKPRKVDDLTVEFQLAAPNPIFLQHLETLWIMSKVWSEKNKVTRPLDFKNKEESHAGLNANGTGPYMLVSRAPGIKTVYKRNPNWWGKFEGNVQEIVYTPIGNDATRLAALVSGEIDFVLDPAPRDVPRLRNTAGVKVIDGPENRIVFIGMDQFRDKLLYGNVPGDKNPFKDPRVRRAMYRAVDIETIKTKLMNGQSVPTGGLTPSPLGSYNDPEIEGRLPYDLTAARKLMADAGFADGFEVTLDCPNNRYINDEEICIALAGMWAQLKIKVRVNAQPRATYFPKIEKQDTSLYMLGWGGAITDAETTFTPVLRNRGEKGQGYWNFGGVKNDKFDALAAQSSVEPDPKKREGLIKAAMREYKEQVHVIPLHRQVIPWAARSNVSVVHRPDNWLEVQWVTVGK</sequence>
<dbReference type="InterPro" id="IPR039424">
    <property type="entry name" value="SBP_5"/>
</dbReference>
<dbReference type="SUPFAM" id="SSF53850">
    <property type="entry name" value="Periplasmic binding protein-like II"/>
    <property type="match status" value="1"/>
</dbReference>
<dbReference type="GO" id="GO:1904680">
    <property type="term" value="F:peptide transmembrane transporter activity"/>
    <property type="evidence" value="ECO:0007669"/>
    <property type="project" value="TreeGrafter"/>
</dbReference>
<dbReference type="InterPro" id="IPR030678">
    <property type="entry name" value="Peptide/Ni-bd"/>
</dbReference>
<dbReference type="GO" id="GO:0015833">
    <property type="term" value="P:peptide transport"/>
    <property type="evidence" value="ECO:0007669"/>
    <property type="project" value="TreeGrafter"/>
</dbReference>